<dbReference type="InterPro" id="IPR045109">
    <property type="entry name" value="LSDs-like"/>
</dbReference>
<dbReference type="Gene3D" id="2.60.120.650">
    <property type="entry name" value="Cupin"/>
    <property type="match status" value="1"/>
</dbReference>
<dbReference type="SUPFAM" id="SSF51197">
    <property type="entry name" value="Clavaminate synthase-like"/>
    <property type="match status" value="1"/>
</dbReference>
<evidence type="ECO:0000256" key="4">
    <source>
        <dbReference type="ARBA" id="ARBA00023242"/>
    </source>
</evidence>
<dbReference type="GeneID" id="104612247"/>
<evidence type="ECO:0000256" key="3">
    <source>
        <dbReference type="ARBA" id="ARBA00022723"/>
    </source>
</evidence>
<keyword evidence="4" id="KW-0539">Nucleus</keyword>
<keyword evidence="5" id="KW-0863">Zinc-finger</keyword>
<feature type="domain" description="WRC" evidence="10">
    <location>
        <begin position="161"/>
        <end position="207"/>
    </location>
</feature>
<evidence type="ECO:0000259" key="9">
    <source>
        <dbReference type="PROSITE" id="PS51184"/>
    </source>
</evidence>
<keyword evidence="3" id="KW-0479">Metal-binding</keyword>
<evidence type="ECO:0000259" key="8">
    <source>
        <dbReference type="PROSITE" id="PS50089"/>
    </source>
</evidence>
<dbReference type="InterPro" id="IPR014977">
    <property type="entry name" value="WRC_dom"/>
</dbReference>
<evidence type="ECO:0000313" key="12">
    <source>
        <dbReference type="RefSeq" id="XP_010277904.1"/>
    </source>
</evidence>
<dbReference type="InterPro" id="IPR001841">
    <property type="entry name" value="Znf_RING"/>
</dbReference>
<dbReference type="KEGG" id="nnu:104612247"/>
<dbReference type="PANTHER" id="PTHR12549">
    <property type="entry name" value="JMJC DOMAIN-CONTAINING HISTONE DEMETHYLATION PROTEIN"/>
    <property type="match status" value="1"/>
</dbReference>
<dbReference type="PROSITE" id="PS50089">
    <property type="entry name" value="ZF_RING_2"/>
    <property type="match status" value="1"/>
</dbReference>
<dbReference type="RefSeq" id="XP_010277905.1">
    <property type="nucleotide sequence ID" value="XM_010279603.2"/>
</dbReference>
<dbReference type="Pfam" id="PF08879">
    <property type="entry name" value="WRC"/>
    <property type="match status" value="3"/>
</dbReference>
<dbReference type="STRING" id="4432.A0A1U8B9N8"/>
<dbReference type="GO" id="GO:0031490">
    <property type="term" value="F:chromatin DNA binding"/>
    <property type="evidence" value="ECO:0000318"/>
    <property type="project" value="GO_Central"/>
</dbReference>
<protein>
    <submittedName>
        <fullName evidence="12 13">Lysine-specific demethylase JMJ25-like</fullName>
    </submittedName>
</protein>
<accession>A0A1U8B9N8</accession>
<dbReference type="PANTHER" id="PTHR12549:SF42">
    <property type="entry name" value="LYSINE-SPECIFIC DEMETHYLASE JMJ28"/>
    <property type="match status" value="1"/>
</dbReference>
<evidence type="ECO:0000256" key="5">
    <source>
        <dbReference type="PROSITE-ProRule" id="PRU00175"/>
    </source>
</evidence>
<dbReference type="GO" id="GO:0003712">
    <property type="term" value="F:transcription coregulator activity"/>
    <property type="evidence" value="ECO:0000318"/>
    <property type="project" value="GO_Central"/>
</dbReference>
<feature type="domain" description="WRC" evidence="10">
    <location>
        <begin position="8"/>
        <end position="53"/>
    </location>
</feature>
<keyword evidence="5" id="KW-0862">Zinc</keyword>
<name>A0A1U8B9N8_NELNU</name>
<dbReference type="AlphaFoldDB" id="A0A1U8B9N8"/>
<dbReference type="PROSITE" id="PS51667">
    <property type="entry name" value="WRC"/>
    <property type="match status" value="4"/>
</dbReference>
<feature type="domain" description="RING-type" evidence="8">
    <location>
        <begin position="377"/>
        <end position="424"/>
    </location>
</feature>
<dbReference type="OMA" id="RQYFMGS"/>
<evidence type="ECO:0000313" key="13">
    <source>
        <dbReference type="RefSeq" id="XP_010277905.1"/>
    </source>
</evidence>
<keyword evidence="11" id="KW-1185">Reference proteome</keyword>
<dbReference type="SMART" id="SM00558">
    <property type="entry name" value="JmjC"/>
    <property type="match status" value="1"/>
</dbReference>
<comment type="similarity">
    <text evidence="2">Belongs to the JARID1 histone demethylase family.</text>
</comment>
<evidence type="ECO:0000259" key="10">
    <source>
        <dbReference type="PROSITE" id="PS51667"/>
    </source>
</evidence>
<dbReference type="GO" id="GO:0006357">
    <property type="term" value="P:regulation of transcription by RNA polymerase II"/>
    <property type="evidence" value="ECO:0000318"/>
    <property type="project" value="GO_Central"/>
</dbReference>
<organism evidence="11 12">
    <name type="scientific">Nelumbo nucifera</name>
    <name type="common">Sacred lotus</name>
    <dbReference type="NCBI Taxonomy" id="4432"/>
    <lineage>
        <taxon>Eukaryota</taxon>
        <taxon>Viridiplantae</taxon>
        <taxon>Streptophyta</taxon>
        <taxon>Embryophyta</taxon>
        <taxon>Tracheophyta</taxon>
        <taxon>Spermatophyta</taxon>
        <taxon>Magnoliopsida</taxon>
        <taxon>Proteales</taxon>
        <taxon>Nelumbonaceae</taxon>
        <taxon>Nelumbo</taxon>
    </lineage>
</organism>
<dbReference type="GO" id="GO:0000785">
    <property type="term" value="C:chromatin"/>
    <property type="evidence" value="ECO:0000318"/>
    <property type="project" value="GO_Central"/>
</dbReference>
<feature type="compositionally biased region" description="Basic and acidic residues" evidence="7">
    <location>
        <begin position="917"/>
        <end position="931"/>
    </location>
</feature>
<dbReference type="RefSeq" id="XP_010277904.1">
    <property type="nucleotide sequence ID" value="XM_010279602.2"/>
</dbReference>
<evidence type="ECO:0000256" key="1">
    <source>
        <dbReference type="ARBA" id="ARBA00004123"/>
    </source>
</evidence>
<proteinExistence type="inferred from homology"/>
<feature type="domain" description="WRC" evidence="10">
    <location>
        <begin position="110"/>
        <end position="154"/>
    </location>
</feature>
<evidence type="ECO:0000313" key="11">
    <source>
        <dbReference type="Proteomes" id="UP000189703"/>
    </source>
</evidence>
<dbReference type="Proteomes" id="UP000189703">
    <property type="component" value="Unplaced"/>
</dbReference>
<dbReference type="GO" id="GO:0000118">
    <property type="term" value="C:histone deacetylase complex"/>
    <property type="evidence" value="ECO:0000318"/>
    <property type="project" value="GO_Central"/>
</dbReference>
<dbReference type="PROSITE" id="PS51184">
    <property type="entry name" value="JMJC"/>
    <property type="match status" value="1"/>
</dbReference>
<dbReference type="InterPro" id="IPR003347">
    <property type="entry name" value="JmjC_dom"/>
</dbReference>
<dbReference type="GO" id="GO:0008270">
    <property type="term" value="F:zinc ion binding"/>
    <property type="evidence" value="ECO:0007669"/>
    <property type="project" value="UniProtKB-KW"/>
</dbReference>
<feature type="domain" description="WRC" evidence="10">
    <location>
        <begin position="58"/>
        <end position="103"/>
    </location>
</feature>
<reference evidence="12 13" key="1">
    <citation type="submission" date="2025-04" db="UniProtKB">
        <authorList>
            <consortium name="RefSeq"/>
        </authorList>
    </citation>
    <scope>IDENTIFICATION</scope>
</reference>
<gene>
    <name evidence="12 13" type="primary">LOC104612247</name>
</gene>
<dbReference type="Pfam" id="PF02373">
    <property type="entry name" value="JmjC"/>
    <property type="match status" value="1"/>
</dbReference>
<feature type="region of interest" description="Disordered" evidence="7">
    <location>
        <begin position="917"/>
        <end position="958"/>
    </location>
</feature>
<feature type="domain" description="JmjC" evidence="9">
    <location>
        <begin position="820"/>
        <end position="1136"/>
    </location>
</feature>
<evidence type="ECO:0000256" key="7">
    <source>
        <dbReference type="SAM" id="MobiDB-lite"/>
    </source>
</evidence>
<sequence length="1182" mass="135942">MEEGDEALPDYLRCTRSDGRQWRCVRRVMDNKKLCERHYLQARRRQFKRHSVKKGKELPDYLSCTRSEGKKESRCARRVFEDKKLCELKCFQARRRKFIRKRSMKEGEQLPDYLRCTRSDGKDWRCFRRVMENKKLCEFHYLQARRRQFIRQQSMKEDEELPDYLRCTRSDGKEWRCERRVMENKKFCELHYLQARRRQFKQKVPDSLKLKRKPWRKRKGAVFVTRKKEFDFGNIELRKKRAEKLAKLLTKKRAGGVSEALNKGFKKIKLQNGDLQLELIRIFLQRQMERKKRSLENNGEWELMRDLPNGVMAISPAPVRDFGNAVLSFEGKLGVDSSSFMQRCFRSKNIEPLPIGALQIVPYGRNVVNLRKGGKDCHRCGRSNAGSYIQCSNCRKESFCMECIREWYSEMPEKEVKMACPVCRSTCNCKICLDNKLKDGGPEDFVKGQNKVDKILHFHYLICLLLPVLKQINVEQRIELEIEAKLKGKMASEIQIQQAKCGYDEQLCCDNCRTSIVDFHRSCSNCLYDLCLSCCQEIRQGNLPGGTGMVMLACSSKKKNYASSVKHLPGMRQIGSSRKSKVGELAAPSLLLPDWKCNGDGSISCPPKELGGCGDGLLELRSVFPRTWTEELELSAEEIACSYDFPDTLDISSHCSLCTGTHDKVEVIGEKLQKAASREGSYDNYLYCPTVQDIQHENLEHFQKHLAQGQPVIVRNVLQNTPSLSWDPAVMFQTFLEKSGTKSGNDVKALKATDCLDWCEVEIGIQQFFKGYLEGRTHANLWPEMLKLKDWPSPKLFQEQFPAHNAEFIHALPFQEYTNPDTGLLNLAVKLPKEFSKPDVGPRVYISYGIAEELGRGDSVTKLYCDSSDVVNVLTHTSEVPLSIDQLAKIKKLKNKHKAQDRRESLKTAIDKKMVNELKQKTSLSNKEKLGTSESMDATRGWKKSSKEAARVSTSPPDLKVPEECYTSVKDEKLLDAGEYDSDSKATNGYCCTAHCSKTSEVGDTLCQKKNEEEPIVPSSCGAQWDVFRREDAPKLQEYLRRHFAEFRHTYCSPVEHVAHPILDQIFFLDTKHKLRLKEEFKIEPWTFNQHLGEAVIVPAGCPYQIRNLKSCINVALDFVSPENVHECIQVIDELRLLPKNHKAKEDKLEVKRMSLYGINEAIKEIRELTSSATCSSKLEEA</sequence>
<comment type="caution">
    <text evidence="6">Lacks conserved residue(s) required for the propagation of feature annotation.</text>
</comment>
<dbReference type="GO" id="GO:0032454">
    <property type="term" value="F:histone H3K9 demethylase activity"/>
    <property type="evidence" value="ECO:0000318"/>
    <property type="project" value="GO_Central"/>
</dbReference>
<comment type="subcellular location">
    <subcellularLocation>
        <location evidence="1">Nucleus</location>
    </subcellularLocation>
</comment>
<dbReference type="eggNOG" id="KOG1356">
    <property type="taxonomic scope" value="Eukaryota"/>
</dbReference>
<dbReference type="OrthoDB" id="1667110at2759"/>
<evidence type="ECO:0000256" key="2">
    <source>
        <dbReference type="ARBA" id="ARBA00006801"/>
    </source>
</evidence>
<evidence type="ECO:0000256" key="6">
    <source>
        <dbReference type="PROSITE-ProRule" id="PRU01002"/>
    </source>
</evidence>